<evidence type="ECO:0000313" key="2">
    <source>
        <dbReference type="Ensembl" id="ENSPMAP00000000649.1"/>
    </source>
</evidence>
<reference evidence="2" key="1">
    <citation type="submission" date="2025-08" db="UniProtKB">
        <authorList>
            <consortium name="Ensembl"/>
        </authorList>
    </citation>
    <scope>IDENTIFICATION</scope>
</reference>
<protein>
    <recommendedName>
        <fullName evidence="1">DUF4708 domain-containing protein</fullName>
    </recommendedName>
</protein>
<evidence type="ECO:0000259" key="1">
    <source>
        <dbReference type="Pfam" id="PF15813"/>
    </source>
</evidence>
<dbReference type="GeneTree" id="ENSGT00940000169201"/>
<dbReference type="Ensembl" id="ENSPMAT00000000650.1">
    <property type="protein sequence ID" value="ENSPMAP00000000649.1"/>
    <property type="gene ID" value="ENSPMAG00000000594.1"/>
</dbReference>
<dbReference type="InterPro" id="IPR031643">
    <property type="entry name" value="DUF4708"/>
</dbReference>
<dbReference type="HOGENOM" id="CLU_890103_0_0_1"/>
<feature type="domain" description="DUF4708" evidence="1">
    <location>
        <begin position="10"/>
        <end position="287"/>
    </location>
</feature>
<dbReference type="PANTHER" id="PTHR28495:SF1">
    <property type="entry name" value="GENE, 17266-RELATED"/>
    <property type="match status" value="1"/>
</dbReference>
<accession>S4R619</accession>
<reference evidence="2" key="2">
    <citation type="submission" date="2025-09" db="UniProtKB">
        <authorList>
            <consortium name="Ensembl"/>
        </authorList>
    </citation>
    <scope>IDENTIFICATION</scope>
</reference>
<dbReference type="STRING" id="7757.ENSPMAP00000000649"/>
<dbReference type="AlphaFoldDB" id="S4R619"/>
<dbReference type="PANTHER" id="PTHR28495">
    <property type="entry name" value="HYPOTHETICAL PROTEIN LOC100359752"/>
    <property type="match status" value="1"/>
</dbReference>
<sequence length="347" mass="39056">MQGTRASGSALFFLSLPEFDRLLIIHISELTENSLETDVYSCKRDPVCLVFLRELLFLNPEVLTAPLLNTTNNIIIVTSISFLKSGKIQGFVQRVRAKVQDVQRAMPAEVQMCLTYTLIARLAPGWNKVGDLLVQGREFMMKTCKQNAVGLQVNVTDKQVCIAVDVFTVRLPPPTLEDFNISTAVIQRFLASDFATISPASISSRWCYVLPSMKKGEIVSVTHALLPKSSLQSYNDLRKHWKNMHGYRLPQEEQDRTIYCHINFKLLGERLFSYPLWSLRSDPVQFVGRGDHGGVLHTFLGDLHSRLPALCGFPMRLTSSPLYCTPELSSVRLREAHSSQPVNLSSK</sequence>
<proteinExistence type="predicted"/>
<organism evidence="2">
    <name type="scientific">Petromyzon marinus</name>
    <name type="common">Sea lamprey</name>
    <dbReference type="NCBI Taxonomy" id="7757"/>
    <lineage>
        <taxon>Eukaryota</taxon>
        <taxon>Metazoa</taxon>
        <taxon>Chordata</taxon>
        <taxon>Craniata</taxon>
        <taxon>Vertebrata</taxon>
        <taxon>Cyclostomata</taxon>
        <taxon>Hyperoartia</taxon>
        <taxon>Petromyzontiformes</taxon>
        <taxon>Petromyzontidae</taxon>
        <taxon>Petromyzon</taxon>
    </lineage>
</organism>
<dbReference type="Pfam" id="PF15813">
    <property type="entry name" value="DUF4708"/>
    <property type="match status" value="1"/>
</dbReference>
<dbReference type="OMA" id="HWKNIHG"/>
<name>S4R619_PETMA</name>